<organism evidence="7 8">
    <name type="scientific">Roseateles oligotrophus</name>
    <dbReference type="NCBI Taxonomy" id="1769250"/>
    <lineage>
        <taxon>Bacteria</taxon>
        <taxon>Pseudomonadati</taxon>
        <taxon>Pseudomonadota</taxon>
        <taxon>Betaproteobacteria</taxon>
        <taxon>Burkholderiales</taxon>
        <taxon>Sphaerotilaceae</taxon>
        <taxon>Roseateles</taxon>
    </lineage>
</organism>
<evidence type="ECO:0000256" key="3">
    <source>
        <dbReference type="ARBA" id="ARBA00023163"/>
    </source>
</evidence>
<keyword evidence="2 7" id="KW-0238">DNA-binding</keyword>
<comment type="caution">
    <text evidence="7">The sequence shown here is derived from an EMBL/GenBank/DDBJ whole genome shotgun (WGS) entry which is preliminary data.</text>
</comment>
<evidence type="ECO:0000259" key="6">
    <source>
        <dbReference type="PROSITE" id="PS50937"/>
    </source>
</evidence>
<feature type="coiled-coil region" evidence="4">
    <location>
        <begin position="84"/>
        <end position="111"/>
    </location>
</feature>
<dbReference type="InterPro" id="IPR000551">
    <property type="entry name" value="MerR-type_HTH_dom"/>
</dbReference>
<dbReference type="PROSITE" id="PS00552">
    <property type="entry name" value="HTH_MERR_1"/>
    <property type="match status" value="1"/>
</dbReference>
<proteinExistence type="predicted"/>
<evidence type="ECO:0000313" key="7">
    <source>
        <dbReference type="EMBL" id="MBB4843279.1"/>
    </source>
</evidence>
<dbReference type="PRINTS" id="PR00040">
    <property type="entry name" value="HTHMERR"/>
</dbReference>
<accession>A0A840LAX9</accession>
<keyword evidence="1" id="KW-0805">Transcription regulation</keyword>
<evidence type="ECO:0000256" key="4">
    <source>
        <dbReference type="SAM" id="Coils"/>
    </source>
</evidence>
<dbReference type="AlphaFoldDB" id="A0A840LAX9"/>
<feature type="region of interest" description="Disordered" evidence="5">
    <location>
        <begin position="118"/>
        <end position="153"/>
    </location>
</feature>
<dbReference type="SMART" id="SM00422">
    <property type="entry name" value="HTH_MERR"/>
    <property type="match status" value="1"/>
</dbReference>
<evidence type="ECO:0000256" key="1">
    <source>
        <dbReference type="ARBA" id="ARBA00023015"/>
    </source>
</evidence>
<evidence type="ECO:0000313" key="8">
    <source>
        <dbReference type="Proteomes" id="UP000562027"/>
    </source>
</evidence>
<dbReference type="RefSeq" id="WP_184298387.1">
    <property type="nucleotide sequence ID" value="NZ_JACHLP010000003.1"/>
</dbReference>
<keyword evidence="3" id="KW-0804">Transcription</keyword>
<dbReference type="Proteomes" id="UP000562027">
    <property type="component" value="Unassembled WGS sequence"/>
</dbReference>
<dbReference type="InterPro" id="IPR047057">
    <property type="entry name" value="MerR_fam"/>
</dbReference>
<feature type="compositionally biased region" description="Basic residues" evidence="5">
    <location>
        <begin position="143"/>
        <end position="153"/>
    </location>
</feature>
<reference evidence="7 8" key="1">
    <citation type="submission" date="2020-08" db="EMBL/GenBank/DDBJ databases">
        <title>Functional genomics of gut bacteria from endangered species of beetles.</title>
        <authorList>
            <person name="Carlos-Shanley C."/>
        </authorList>
    </citation>
    <scope>NUCLEOTIDE SEQUENCE [LARGE SCALE GENOMIC DNA]</scope>
    <source>
        <strain evidence="7 8">S00239</strain>
    </source>
</reference>
<dbReference type="PROSITE" id="PS50937">
    <property type="entry name" value="HTH_MERR_2"/>
    <property type="match status" value="1"/>
</dbReference>
<keyword evidence="8" id="KW-1185">Reference proteome</keyword>
<dbReference type="SUPFAM" id="SSF46955">
    <property type="entry name" value="Putative DNA-binding domain"/>
    <property type="match status" value="1"/>
</dbReference>
<evidence type="ECO:0000256" key="2">
    <source>
        <dbReference type="ARBA" id="ARBA00023125"/>
    </source>
</evidence>
<feature type="domain" description="HTH merR-type" evidence="6">
    <location>
        <begin position="1"/>
        <end position="69"/>
    </location>
</feature>
<protein>
    <submittedName>
        <fullName evidence="7">DNA-binding transcriptional MerR regulator</fullName>
    </submittedName>
</protein>
<dbReference type="PANTHER" id="PTHR30204">
    <property type="entry name" value="REDOX-CYCLING DRUG-SENSING TRANSCRIPTIONAL ACTIVATOR SOXR"/>
    <property type="match status" value="1"/>
</dbReference>
<dbReference type="Pfam" id="PF13411">
    <property type="entry name" value="MerR_1"/>
    <property type="match status" value="1"/>
</dbReference>
<dbReference type="InterPro" id="IPR009061">
    <property type="entry name" value="DNA-bd_dom_put_sf"/>
</dbReference>
<dbReference type="PANTHER" id="PTHR30204:SF94">
    <property type="entry name" value="HEAVY METAL-DEPENDENT TRANSCRIPTIONAL REGULATOR HI_0293-RELATED"/>
    <property type="match status" value="1"/>
</dbReference>
<dbReference type="EMBL" id="JACHLP010000003">
    <property type="protein sequence ID" value="MBB4843279.1"/>
    <property type="molecule type" value="Genomic_DNA"/>
</dbReference>
<name>A0A840LAX9_9BURK</name>
<gene>
    <name evidence="7" type="ORF">HNP55_001798</name>
</gene>
<dbReference type="GO" id="GO:0003700">
    <property type="term" value="F:DNA-binding transcription factor activity"/>
    <property type="evidence" value="ECO:0007669"/>
    <property type="project" value="InterPro"/>
</dbReference>
<sequence>MNISQLALASQLTPDTLRYYEKLGLLAAAPRQANGYRRYTAAHLETLQFIRGAQALGFSLKEIQAVLSRPQAGGLKRPELEALLGAKLQEIERQQAQLQALKLRLNDTLASLRCPPEAELQLRDSRSPQEAPGGPGVSMLKRSFPKRRTPGAA</sequence>
<dbReference type="GO" id="GO:0003677">
    <property type="term" value="F:DNA binding"/>
    <property type="evidence" value="ECO:0007669"/>
    <property type="project" value="UniProtKB-KW"/>
</dbReference>
<keyword evidence="4" id="KW-0175">Coiled coil</keyword>
<evidence type="ECO:0000256" key="5">
    <source>
        <dbReference type="SAM" id="MobiDB-lite"/>
    </source>
</evidence>
<dbReference type="Gene3D" id="1.10.1660.10">
    <property type="match status" value="1"/>
</dbReference>